<dbReference type="SMART" id="SM00758">
    <property type="entry name" value="PA14"/>
    <property type="match status" value="1"/>
</dbReference>
<dbReference type="Gene3D" id="2.60.120.260">
    <property type="entry name" value="Galactose-binding domain-like"/>
    <property type="match status" value="1"/>
</dbReference>
<gene>
    <name evidence="4" type="ORF">ACFS27_01115</name>
</gene>
<dbReference type="RefSeq" id="WP_377179482.1">
    <property type="nucleotide sequence ID" value="NZ_JBHUOG010000001.1"/>
</dbReference>
<dbReference type="InterPro" id="IPR011042">
    <property type="entry name" value="6-blade_b-propeller_TolB-like"/>
</dbReference>
<dbReference type="Pfam" id="PF06439">
    <property type="entry name" value="3keto-disac_hyd"/>
    <property type="match status" value="1"/>
</dbReference>
<dbReference type="InterPro" id="IPR055557">
    <property type="entry name" value="DUF7133"/>
</dbReference>
<proteinExistence type="predicted"/>
<evidence type="ECO:0000313" key="4">
    <source>
        <dbReference type="EMBL" id="MFD2792139.1"/>
    </source>
</evidence>
<evidence type="ECO:0000313" key="5">
    <source>
        <dbReference type="Proteomes" id="UP001597479"/>
    </source>
</evidence>
<dbReference type="SUPFAM" id="SSF50952">
    <property type="entry name" value="Soluble quinoprotein glucose dehydrogenase"/>
    <property type="match status" value="1"/>
</dbReference>
<name>A0ABW5VLQ1_9MICO</name>
<dbReference type="Gene3D" id="2.60.40.10">
    <property type="entry name" value="Immunoglobulins"/>
    <property type="match status" value="1"/>
</dbReference>
<reference evidence="5" key="1">
    <citation type="journal article" date="2019" name="Int. J. Syst. Evol. Microbiol.">
        <title>The Global Catalogue of Microorganisms (GCM) 10K type strain sequencing project: providing services to taxonomists for standard genome sequencing and annotation.</title>
        <authorList>
            <consortium name="The Broad Institute Genomics Platform"/>
            <consortium name="The Broad Institute Genome Sequencing Center for Infectious Disease"/>
            <person name="Wu L."/>
            <person name="Ma J."/>
        </authorList>
    </citation>
    <scope>NUCLEOTIDE SEQUENCE [LARGE SCALE GENOMIC DNA]</scope>
    <source>
        <strain evidence="5">CCM 7044</strain>
    </source>
</reference>
<organism evidence="4 5">
    <name type="scientific">Promicromonospora vindobonensis</name>
    <dbReference type="NCBI Taxonomy" id="195748"/>
    <lineage>
        <taxon>Bacteria</taxon>
        <taxon>Bacillati</taxon>
        <taxon>Actinomycetota</taxon>
        <taxon>Actinomycetes</taxon>
        <taxon>Micrococcales</taxon>
        <taxon>Promicromonosporaceae</taxon>
        <taxon>Promicromonospora</taxon>
    </lineage>
</organism>
<dbReference type="GO" id="GO:0016787">
    <property type="term" value="F:hydrolase activity"/>
    <property type="evidence" value="ECO:0007669"/>
    <property type="project" value="UniProtKB-KW"/>
</dbReference>
<evidence type="ECO:0000259" key="3">
    <source>
        <dbReference type="PROSITE" id="PS51820"/>
    </source>
</evidence>
<dbReference type="PROSITE" id="PS51820">
    <property type="entry name" value="PA14"/>
    <property type="match status" value="1"/>
</dbReference>
<dbReference type="InterPro" id="IPR010496">
    <property type="entry name" value="AL/BT2_dom"/>
</dbReference>
<dbReference type="InterPro" id="IPR011041">
    <property type="entry name" value="Quinoprot_gluc/sorb_DH_b-prop"/>
</dbReference>
<dbReference type="Pfam" id="PF23500">
    <property type="entry name" value="DUF7133"/>
    <property type="match status" value="1"/>
</dbReference>
<feature type="region of interest" description="Disordered" evidence="1">
    <location>
        <begin position="986"/>
        <end position="1006"/>
    </location>
</feature>
<dbReference type="Pfam" id="PF16990">
    <property type="entry name" value="CBM_35"/>
    <property type="match status" value="1"/>
</dbReference>
<accession>A0ABW5VLQ1</accession>
<protein>
    <submittedName>
        <fullName evidence="4">Family 16 glycoside hydrolase</fullName>
    </submittedName>
</protein>
<comment type="caution">
    <text evidence="4">The sequence shown here is derived from an EMBL/GenBank/DDBJ whole genome shotgun (WGS) entry which is preliminary data.</text>
</comment>
<dbReference type="Pfam" id="PF07691">
    <property type="entry name" value="PA14"/>
    <property type="match status" value="1"/>
</dbReference>
<dbReference type="InterPro" id="IPR032109">
    <property type="entry name" value="Big_3_5"/>
</dbReference>
<dbReference type="SUPFAM" id="SSF49785">
    <property type="entry name" value="Galactose-binding domain-like"/>
    <property type="match status" value="1"/>
</dbReference>
<dbReference type="InterPro" id="IPR037524">
    <property type="entry name" value="PA14/GLEYA"/>
</dbReference>
<dbReference type="Pfam" id="PF16640">
    <property type="entry name" value="Big_3_5"/>
    <property type="match status" value="1"/>
</dbReference>
<dbReference type="Gene3D" id="2.120.10.30">
    <property type="entry name" value="TolB, C-terminal domain"/>
    <property type="match status" value="1"/>
</dbReference>
<dbReference type="SUPFAM" id="SSF56988">
    <property type="entry name" value="Anthrax protective antigen"/>
    <property type="match status" value="1"/>
</dbReference>
<dbReference type="PANTHER" id="PTHR33546:SF1">
    <property type="entry name" value="LARGE, MULTIFUNCTIONAL SECRETED PROTEIN"/>
    <property type="match status" value="1"/>
</dbReference>
<keyword evidence="4" id="KW-0378">Hydrolase</keyword>
<dbReference type="InterPro" id="IPR013783">
    <property type="entry name" value="Ig-like_fold"/>
</dbReference>
<keyword evidence="5" id="KW-1185">Reference proteome</keyword>
<dbReference type="PROSITE" id="PS51175">
    <property type="entry name" value="CBM6"/>
    <property type="match status" value="1"/>
</dbReference>
<dbReference type="InterPro" id="IPR011658">
    <property type="entry name" value="PA14_dom"/>
</dbReference>
<evidence type="ECO:0000259" key="2">
    <source>
        <dbReference type="PROSITE" id="PS51175"/>
    </source>
</evidence>
<dbReference type="Gene3D" id="3.90.182.10">
    <property type="entry name" value="Toxin - Anthrax Protective Antigen,domain 1"/>
    <property type="match status" value="1"/>
</dbReference>
<dbReference type="PANTHER" id="PTHR33546">
    <property type="entry name" value="LARGE, MULTIFUNCTIONAL SECRETED PROTEIN-RELATED"/>
    <property type="match status" value="1"/>
</dbReference>
<dbReference type="CDD" id="cd04083">
    <property type="entry name" value="CBM35_Lmo2446-like"/>
    <property type="match status" value="1"/>
</dbReference>
<dbReference type="Gene3D" id="2.60.120.560">
    <property type="entry name" value="Exo-inulinase, domain 1"/>
    <property type="match status" value="1"/>
</dbReference>
<dbReference type="Proteomes" id="UP001597479">
    <property type="component" value="Unassembled WGS sequence"/>
</dbReference>
<feature type="domain" description="PA14" evidence="3">
    <location>
        <begin position="62"/>
        <end position="205"/>
    </location>
</feature>
<feature type="domain" description="CBM6" evidence="2">
    <location>
        <begin position="695"/>
        <end position="825"/>
    </location>
</feature>
<dbReference type="EMBL" id="JBHUOG010000001">
    <property type="protein sequence ID" value="MFD2792139.1"/>
    <property type="molecule type" value="Genomic_DNA"/>
</dbReference>
<feature type="region of interest" description="Disordered" evidence="1">
    <location>
        <begin position="1"/>
        <end position="31"/>
    </location>
</feature>
<dbReference type="InterPro" id="IPR005084">
    <property type="entry name" value="CBM6"/>
</dbReference>
<sequence length="1125" mass="121516">MAPRSTYPVPEGAAGHARAPRRPAGPPPRRRRRALAAMLGALALPLTVLPAQASEGDDDIRPQEPGVTLRVFDVQVPLDDYCTLKPGQTPNIDKLMPTIDWTTAADFGLADRFVTEVTGYLNVPADGTYDFRLTSDDGARLLLDDALVVDHPGKHGATPKEGSAALEAGYRALRIDHFDGDFDQRLKLEWRPPGASGFALVPNSVLSTDADVTRVTSPGRKSCEGVTEAPGDGLPLTEVHPDYTLTDLRPDGFEPQVTGMDWLPDGRMAISTWGGDRETVLGEVYLVDNTTGDGDADDVTYTKIAENLEEPMGLSYVDGSIYVSEKHGLTELVDDDGDDVTDEYRSVATWPFGGNYHEFAFGLLYEKGYFYVTTGIAMVPGGATRDPQLVENRGSVMKIDKDSGEVEYLAGGLRTPNGIGWGADGGMYVSDNQGMHVPTSKLVRVKEGAFYNHYTNPDGPYDDQPVTEPVLWMPHGEISNSPSNPVLLTDGVFAGQLAIGDVTYGGLQRAYLEEVAGQEQGAVFRMTQGLESGVSRTSIGPDGSIYVGGIGWSGNWGQAGKLGYGLQKLTFDESRAFDMLEMRAIDGGFEIEYTQPLSDETAQDLAAKYSAAQWRYVSTPQYGGPKIGEEDLEVTSATLSDDGKTVTLMIDGLRPGRVVNVHSPRPFESASGNELWSTEAWYTLNRLPDGSTPPPVYEAEAADISGGAGWNTNHAGYSGAGFVDRNWEPGARTTFAVEADKAGRHDLALRYANGQNSDPSPLPRSMSLYVNGEKQKQVWLDSTVRWSSWATQVETVRLKKGANSIAYVYESDDVGHVNLDSLTVTPTERIALFDGGDLDAWEKVGGGPATWPVADGSMESFGGDIRTKEKFEDFRMHAEWYQPEHAPDVTGQSRGNSGVYIQERYEVQVLESFGIDPPATNDAGSIYLKKAPDVNAATPMGTWQTYDIAFRAARFDSDGTKVADARLSLWWNGQLVHDDVAIDGKTGNGRAEGPTPGHIRLQDHGDPGLNPRFRNVWIESLSDQDTPGQGLTTEVSARLAPPQVAADQDALALVQVSATGDGPAPTGTVRVTLGDEVVRAELDRGPARLRLPTSGLDAGVHQVTVEYLGDEAHKQSTTAVDLTVR</sequence>
<feature type="region of interest" description="Disordered" evidence="1">
    <location>
        <begin position="216"/>
        <end position="235"/>
    </location>
</feature>
<evidence type="ECO:0000256" key="1">
    <source>
        <dbReference type="SAM" id="MobiDB-lite"/>
    </source>
</evidence>
<dbReference type="InterPro" id="IPR008979">
    <property type="entry name" value="Galactose-bd-like_sf"/>
</dbReference>